<feature type="domain" description="Histidine kinase" evidence="12">
    <location>
        <begin position="275"/>
        <end position="488"/>
    </location>
</feature>
<feature type="domain" description="HAMP" evidence="13">
    <location>
        <begin position="198"/>
        <end position="260"/>
    </location>
</feature>
<comment type="subcellular location">
    <subcellularLocation>
        <location evidence="2">Cell membrane</location>
    </subcellularLocation>
</comment>
<dbReference type="Proteomes" id="UP001236585">
    <property type="component" value="Chromosome"/>
</dbReference>
<evidence type="ECO:0000256" key="5">
    <source>
        <dbReference type="ARBA" id="ARBA00022679"/>
    </source>
</evidence>
<dbReference type="PANTHER" id="PTHR45436:SF5">
    <property type="entry name" value="SENSOR HISTIDINE KINASE TRCS"/>
    <property type="match status" value="1"/>
</dbReference>
<gene>
    <name evidence="14" type="ORF">PT015_16645</name>
</gene>
<dbReference type="RefSeq" id="WP_285185892.1">
    <property type="nucleotide sequence ID" value="NZ_CP126981.1"/>
</dbReference>
<comment type="catalytic activity">
    <reaction evidence="1">
        <text>ATP + protein L-histidine = ADP + protein N-phospho-L-histidine.</text>
        <dbReference type="EC" id="2.7.13.3"/>
    </reaction>
</comment>
<dbReference type="PANTHER" id="PTHR45436">
    <property type="entry name" value="SENSOR HISTIDINE KINASE YKOH"/>
    <property type="match status" value="1"/>
</dbReference>
<dbReference type="Gene3D" id="1.10.287.130">
    <property type="match status" value="1"/>
</dbReference>
<evidence type="ECO:0000313" key="15">
    <source>
        <dbReference type="Proteomes" id="UP001236585"/>
    </source>
</evidence>
<dbReference type="InterPro" id="IPR005467">
    <property type="entry name" value="His_kinase_dom"/>
</dbReference>
<reference evidence="14 15" key="1">
    <citation type="journal article" date="2023" name="Microbiol. Resour. Announc.">
        <title>Complete Genome Sequence of Mycobacterium wuenschmanii, a novel Nontuberculous Mycobacterium Isolated from a captive population of Amazon Milk Frogs.</title>
        <authorList>
            <person name="Hicks J."/>
            <person name="Zeineldin M."/>
            <person name="Ward H."/>
            <person name="Wuenschmann A."/>
            <person name="Camp P."/>
            <person name="Farrell D."/>
            <person name="Lehman K."/>
            <person name="Thacker T."/>
            <person name="Cuthbert E."/>
        </authorList>
    </citation>
    <scope>NUCLEOTIDE SEQUENCE [LARGE SCALE GENOMIC DNA]</scope>
    <source>
        <strain evidence="14 15">Wuenschmanii</strain>
    </source>
</reference>
<dbReference type="PRINTS" id="PR00344">
    <property type="entry name" value="BCTRLSENSOR"/>
</dbReference>
<dbReference type="SUPFAM" id="SSF55874">
    <property type="entry name" value="ATPase domain of HSP90 chaperone/DNA topoisomerase II/histidine kinase"/>
    <property type="match status" value="1"/>
</dbReference>
<dbReference type="Pfam" id="PF00512">
    <property type="entry name" value="HisKA"/>
    <property type="match status" value="1"/>
</dbReference>
<dbReference type="Pfam" id="PF00672">
    <property type="entry name" value="HAMP"/>
    <property type="match status" value="1"/>
</dbReference>
<dbReference type="GO" id="GO:0016301">
    <property type="term" value="F:kinase activity"/>
    <property type="evidence" value="ECO:0007669"/>
    <property type="project" value="UniProtKB-KW"/>
</dbReference>
<organism evidence="14 15">
    <name type="scientific">Candidatus Mycobacterium wuenschmannii</name>
    <dbReference type="NCBI Taxonomy" id="3027808"/>
    <lineage>
        <taxon>Bacteria</taxon>
        <taxon>Bacillati</taxon>
        <taxon>Actinomycetota</taxon>
        <taxon>Actinomycetes</taxon>
        <taxon>Mycobacteriales</taxon>
        <taxon>Mycobacteriaceae</taxon>
        <taxon>Mycobacterium</taxon>
    </lineage>
</organism>
<dbReference type="Pfam" id="PF02518">
    <property type="entry name" value="HATPase_c"/>
    <property type="match status" value="1"/>
</dbReference>
<name>A0ABY8VU07_9MYCO</name>
<dbReference type="PROSITE" id="PS50109">
    <property type="entry name" value="HIS_KIN"/>
    <property type="match status" value="1"/>
</dbReference>
<dbReference type="InterPro" id="IPR004358">
    <property type="entry name" value="Sig_transdc_His_kin-like_C"/>
</dbReference>
<dbReference type="InterPro" id="IPR050428">
    <property type="entry name" value="TCS_sensor_his_kinase"/>
</dbReference>
<keyword evidence="5" id="KW-0808">Transferase</keyword>
<keyword evidence="6 11" id="KW-0812">Transmembrane</keyword>
<keyword evidence="10 11" id="KW-0472">Membrane</keyword>
<evidence type="ECO:0000256" key="4">
    <source>
        <dbReference type="ARBA" id="ARBA00022553"/>
    </source>
</evidence>
<dbReference type="PROSITE" id="PS50885">
    <property type="entry name" value="HAMP"/>
    <property type="match status" value="1"/>
</dbReference>
<feature type="transmembrane region" description="Helical" evidence="11">
    <location>
        <begin position="12"/>
        <end position="35"/>
    </location>
</feature>
<dbReference type="SMART" id="SM00388">
    <property type="entry name" value="HisKA"/>
    <property type="match status" value="1"/>
</dbReference>
<evidence type="ECO:0000256" key="7">
    <source>
        <dbReference type="ARBA" id="ARBA00022777"/>
    </source>
</evidence>
<evidence type="ECO:0000256" key="8">
    <source>
        <dbReference type="ARBA" id="ARBA00022989"/>
    </source>
</evidence>
<evidence type="ECO:0000256" key="11">
    <source>
        <dbReference type="SAM" id="Phobius"/>
    </source>
</evidence>
<keyword evidence="15" id="KW-1185">Reference proteome</keyword>
<evidence type="ECO:0000259" key="12">
    <source>
        <dbReference type="PROSITE" id="PS50109"/>
    </source>
</evidence>
<dbReference type="InterPro" id="IPR003661">
    <property type="entry name" value="HisK_dim/P_dom"/>
</dbReference>
<dbReference type="CDD" id="cd00082">
    <property type="entry name" value="HisKA"/>
    <property type="match status" value="1"/>
</dbReference>
<dbReference type="InterPro" id="IPR003594">
    <property type="entry name" value="HATPase_dom"/>
</dbReference>
<dbReference type="Gene3D" id="6.10.340.10">
    <property type="match status" value="1"/>
</dbReference>
<dbReference type="SMART" id="SM00387">
    <property type="entry name" value="HATPase_c"/>
    <property type="match status" value="1"/>
</dbReference>
<keyword evidence="7 14" id="KW-0418">Kinase</keyword>
<evidence type="ECO:0000256" key="10">
    <source>
        <dbReference type="ARBA" id="ARBA00023136"/>
    </source>
</evidence>
<keyword evidence="8 11" id="KW-1133">Transmembrane helix</keyword>
<evidence type="ECO:0000256" key="3">
    <source>
        <dbReference type="ARBA" id="ARBA00012438"/>
    </source>
</evidence>
<dbReference type="InterPro" id="IPR003660">
    <property type="entry name" value="HAMP_dom"/>
</dbReference>
<protein>
    <recommendedName>
        <fullName evidence="3">histidine kinase</fullName>
        <ecNumber evidence="3">2.7.13.3</ecNumber>
    </recommendedName>
</protein>
<keyword evidence="4" id="KW-0597">Phosphoprotein</keyword>
<evidence type="ECO:0000256" key="6">
    <source>
        <dbReference type="ARBA" id="ARBA00022692"/>
    </source>
</evidence>
<feature type="transmembrane region" description="Helical" evidence="11">
    <location>
        <begin position="174"/>
        <end position="197"/>
    </location>
</feature>
<dbReference type="EC" id="2.7.13.3" evidence="3"/>
<dbReference type="InterPro" id="IPR036097">
    <property type="entry name" value="HisK_dim/P_sf"/>
</dbReference>
<accession>A0ABY8VU07</accession>
<evidence type="ECO:0000256" key="2">
    <source>
        <dbReference type="ARBA" id="ARBA00004236"/>
    </source>
</evidence>
<evidence type="ECO:0000256" key="9">
    <source>
        <dbReference type="ARBA" id="ARBA00023012"/>
    </source>
</evidence>
<dbReference type="EMBL" id="CP126981">
    <property type="protein sequence ID" value="WIM86515.1"/>
    <property type="molecule type" value="Genomic_DNA"/>
</dbReference>
<evidence type="ECO:0000259" key="13">
    <source>
        <dbReference type="PROSITE" id="PS50885"/>
    </source>
</evidence>
<sequence length="490" mass="52003">MGGGSSLRFRLLAGQVLILVIVCVGIGVATELALYKYLLAQLDTQLHDASQRSVRIFSEPPMAPWRHHPRPFPRPGPGPIFLDAPAQPVGMVGAVVRKGGAIEAGFLTAAGGRAAVTDTARTELGAVPADRNPVTRDIDGLGRYRVVAAYSRRSGDIVVTGVSMADVDATRLRVLLIFGVVTVIAIVAATTAGIVIIRRALAPLRRVAQTAGEVVDLPLDRGEVTLPVRVLESDANPRTEVGQLGSALNQMLDHVAAALSARQASETRVRQFVADASHELRTPLAAIRGYAELARRPANDPDAVAHAMSRVQSETERMTHLVEDLLLLARLDSGRPLEREAVDLSRVAVDAVSDAHVAGPDQQWELDLPEEPVMVSGDAARLHQVMTNLLANARVHTPAGTVVTARLATDDAQAVLSVRDNGPGIPEELQSEVFERFARGDTSRSRKGGSTGLGLAIVSAVVKAHHGTITLESAPGHTDFTVRLPLSAES</sequence>
<dbReference type="InterPro" id="IPR036890">
    <property type="entry name" value="HATPase_C_sf"/>
</dbReference>
<dbReference type="CDD" id="cd00075">
    <property type="entry name" value="HATPase"/>
    <property type="match status" value="1"/>
</dbReference>
<dbReference type="SUPFAM" id="SSF47384">
    <property type="entry name" value="Homodimeric domain of signal transducing histidine kinase"/>
    <property type="match status" value="1"/>
</dbReference>
<keyword evidence="9" id="KW-0902">Two-component regulatory system</keyword>
<evidence type="ECO:0000313" key="14">
    <source>
        <dbReference type="EMBL" id="WIM86515.1"/>
    </source>
</evidence>
<evidence type="ECO:0000256" key="1">
    <source>
        <dbReference type="ARBA" id="ARBA00000085"/>
    </source>
</evidence>
<dbReference type="Gene3D" id="3.30.565.10">
    <property type="entry name" value="Histidine kinase-like ATPase, C-terminal domain"/>
    <property type="match status" value="1"/>
</dbReference>
<proteinExistence type="predicted"/>
<dbReference type="SMART" id="SM00304">
    <property type="entry name" value="HAMP"/>
    <property type="match status" value="1"/>
</dbReference>